<dbReference type="PANTHER" id="PTHR11884">
    <property type="entry name" value="SELECTIN LIGAND RELATED"/>
    <property type="match status" value="1"/>
</dbReference>
<feature type="chain" id="PRO_5040179719" description="Golgi apparatus protein 1" evidence="13">
    <location>
        <begin position="28"/>
        <end position="341"/>
    </location>
</feature>
<keyword evidence="9" id="KW-0325">Glycoprotein</keyword>
<keyword evidence="3" id="KW-0812">Transmembrane</keyword>
<feature type="compositionally biased region" description="Pro residues" evidence="12">
    <location>
        <begin position="80"/>
        <end position="90"/>
    </location>
</feature>
<dbReference type="SUPFAM" id="SSF81995">
    <property type="entry name" value="beta-sandwich domain of Sec23/24"/>
    <property type="match status" value="1"/>
</dbReference>
<feature type="compositionally biased region" description="Gly residues" evidence="12">
    <location>
        <begin position="98"/>
        <end position="109"/>
    </location>
</feature>
<sequence length="341" mass="37429">MAACGRVRRMFRLSAALQLLLLAAAGAQKHPGQGGHSQVQGPGANLVSFVGQPGGGGAAGQQQPQASQLQQQQQQQQQQPPQPPQPPFPAGGPLARRGGAGPGGAGGGWKLAEEESCREDVTRVCPKHTWSNNLAVLECLQDVREPENEISSDCNHLLWNYKLNLTTDPKFESVAREVCKSTISEIKECADEPVGKGYLVSCLVDHRGNITEYQCHQYITKMTAIIFSDYRLICGFMDDCKNDINILKCGSIRLGEKAKLIYCSRDWNLGDNQRMLHTCFASFVKQFNPLSSSSATKGQKRRQSLEMHSQPHFCVSLPCILLPVLLRDFTKSAQACHGHCW</sequence>
<dbReference type="GeneTree" id="ENSGT00390000011262"/>
<feature type="signal peptide" evidence="13">
    <location>
        <begin position="1"/>
        <end position="27"/>
    </location>
</feature>
<dbReference type="Pfam" id="PF00839">
    <property type="entry name" value="Cys_rich_FGFR"/>
    <property type="match status" value="2"/>
</dbReference>
<keyword evidence="8" id="KW-0472">Membrane</keyword>
<reference evidence="14 15" key="1">
    <citation type="journal article" date="2020" name="Nat. Commun.">
        <title>Donkey genomes provide new insights into domestication and selection for coat color.</title>
        <authorList>
            <person name="Wang"/>
            <person name="C."/>
            <person name="Li"/>
            <person name="H."/>
            <person name="Guo"/>
            <person name="Y."/>
            <person name="Huang"/>
            <person name="J."/>
            <person name="Sun"/>
            <person name="Y."/>
            <person name="Min"/>
            <person name="J."/>
            <person name="Wang"/>
            <person name="J."/>
            <person name="Fang"/>
            <person name="X."/>
            <person name="Zhao"/>
            <person name="Z."/>
            <person name="Wang"/>
            <person name="S."/>
            <person name="Zhang"/>
            <person name="Y."/>
            <person name="Liu"/>
            <person name="Q."/>
            <person name="Jiang"/>
            <person name="Q."/>
            <person name="Wang"/>
            <person name="X."/>
            <person name="Guo"/>
            <person name="Y."/>
            <person name="Yang"/>
            <person name="C."/>
            <person name="Wang"/>
            <person name="Y."/>
            <person name="Tian"/>
            <person name="F."/>
            <person name="Zhuang"/>
            <person name="G."/>
            <person name="Fan"/>
            <person name="Y."/>
            <person name="Gao"/>
            <person name="Q."/>
            <person name="Li"/>
            <person name="Y."/>
            <person name="Ju"/>
            <person name="Z."/>
            <person name="Li"/>
            <person name="J."/>
            <person name="Li"/>
            <person name="R."/>
            <person name="Hou"/>
            <person name="M."/>
            <person name="Yang"/>
            <person name="G."/>
            <person name="Liu"/>
            <person name="G."/>
            <person name="Liu"/>
            <person name="W."/>
            <person name="Guo"/>
            <person name="J."/>
            <person name="Pan"/>
            <person name="S."/>
            <person name="Fan"/>
            <person name="G."/>
            <person name="Zhang"/>
            <person name="W."/>
            <person name="Zhang"/>
            <person name="R."/>
            <person name="Yu"/>
            <person name="J."/>
            <person name="Zhang"/>
            <person name="X."/>
            <person name="Yin"/>
            <person name="Q."/>
            <person name="Ji"/>
            <person name="C."/>
            <person name="Jin"/>
            <person name="Y."/>
            <person name="Yue"/>
            <person name="G."/>
            <person name="Liu"/>
            <person name="M."/>
            <person name="Xu"/>
            <person name="J."/>
            <person name="Liu"/>
            <person name="S."/>
            <person name="Jordana"/>
            <person name="J."/>
            <person name="Noce"/>
            <person name="A."/>
            <person name="Amills"/>
            <person name="M."/>
            <person name="Wu"/>
            <person name="D.D."/>
            <person name="Li"/>
            <person name="S."/>
            <person name="Zhou"/>
            <person name="X. and Zhong"/>
            <person name="J."/>
        </authorList>
    </citation>
    <scope>NUCLEOTIDE SEQUENCE [LARGE SCALE GENOMIC DNA]</scope>
</reference>
<evidence type="ECO:0000256" key="2">
    <source>
        <dbReference type="ARBA" id="ARBA00018563"/>
    </source>
</evidence>
<feature type="repeat" description="Cys-rich GLG1" evidence="11">
    <location>
        <begin position="149"/>
        <end position="211"/>
    </location>
</feature>
<dbReference type="InterPro" id="IPR001893">
    <property type="entry name" value="Cys-rich_GLG1_repeat"/>
</dbReference>
<evidence type="ECO:0000256" key="3">
    <source>
        <dbReference type="ARBA" id="ARBA00022692"/>
    </source>
</evidence>
<evidence type="ECO:0000256" key="1">
    <source>
        <dbReference type="ARBA" id="ARBA00004479"/>
    </source>
</evidence>
<evidence type="ECO:0000256" key="13">
    <source>
        <dbReference type="SAM" id="SignalP"/>
    </source>
</evidence>
<keyword evidence="4 13" id="KW-0732">Signal</keyword>
<feature type="region of interest" description="Disordered" evidence="12">
    <location>
        <begin position="28"/>
        <end position="111"/>
    </location>
</feature>
<feature type="compositionally biased region" description="Low complexity" evidence="12">
    <location>
        <begin position="60"/>
        <end position="79"/>
    </location>
</feature>
<evidence type="ECO:0000256" key="10">
    <source>
        <dbReference type="ARBA" id="ARBA00024182"/>
    </source>
</evidence>
<keyword evidence="7" id="KW-1133">Transmembrane helix</keyword>
<reference evidence="14" key="3">
    <citation type="submission" date="2025-09" db="UniProtKB">
        <authorList>
            <consortium name="Ensembl"/>
        </authorList>
    </citation>
    <scope>IDENTIFICATION</scope>
</reference>
<dbReference type="InterPro" id="IPR017873">
    <property type="entry name" value="Cys-rich_GLG1_repeat_euk"/>
</dbReference>
<keyword evidence="6" id="KW-0730">Sialic acid</keyword>
<evidence type="ECO:0000256" key="8">
    <source>
        <dbReference type="ARBA" id="ARBA00023136"/>
    </source>
</evidence>
<evidence type="ECO:0000256" key="9">
    <source>
        <dbReference type="ARBA" id="ARBA00023180"/>
    </source>
</evidence>
<comment type="subcellular location">
    <subcellularLocation>
        <location evidence="10">Golgi outpost</location>
    </subcellularLocation>
    <subcellularLocation>
        <location evidence="1">Membrane</location>
        <topology evidence="1">Single-pass type I membrane protein</topology>
    </subcellularLocation>
</comment>
<accession>A0A9L0JK38</accession>
<dbReference type="PANTHER" id="PTHR11884:SF1">
    <property type="entry name" value="GOLGI APPARATUS PROTEIN 1"/>
    <property type="match status" value="1"/>
</dbReference>
<protein>
    <recommendedName>
        <fullName evidence="2">Golgi apparatus protein 1</fullName>
    </recommendedName>
</protein>
<dbReference type="GO" id="GO:0017134">
    <property type="term" value="F:fibroblast growth factor binding"/>
    <property type="evidence" value="ECO:0007669"/>
    <property type="project" value="TreeGrafter"/>
</dbReference>
<dbReference type="Proteomes" id="UP000694387">
    <property type="component" value="Chromosome 28"/>
</dbReference>
<dbReference type="GO" id="GO:0000139">
    <property type="term" value="C:Golgi membrane"/>
    <property type="evidence" value="ECO:0007669"/>
    <property type="project" value="InterPro"/>
</dbReference>
<gene>
    <name evidence="14" type="primary">GLG1</name>
</gene>
<dbReference type="Ensembl" id="ENSEAST00005067516.1">
    <property type="protein sequence ID" value="ENSEASP00005053574.1"/>
    <property type="gene ID" value="ENSEASG00005013419.2"/>
</dbReference>
<evidence type="ECO:0000313" key="14">
    <source>
        <dbReference type="Ensembl" id="ENSEASP00005053574.1"/>
    </source>
</evidence>
<reference evidence="14" key="2">
    <citation type="submission" date="2025-08" db="UniProtKB">
        <authorList>
            <consortium name="Ensembl"/>
        </authorList>
    </citation>
    <scope>IDENTIFICATION</scope>
</reference>
<dbReference type="InterPro" id="IPR039728">
    <property type="entry name" value="GLG1"/>
</dbReference>
<evidence type="ECO:0000256" key="4">
    <source>
        <dbReference type="ARBA" id="ARBA00022729"/>
    </source>
</evidence>
<evidence type="ECO:0000256" key="6">
    <source>
        <dbReference type="ARBA" id="ARBA00022981"/>
    </source>
</evidence>
<name>A0A9L0JK38_EQUAS</name>
<organism evidence="14 15">
    <name type="scientific">Equus asinus</name>
    <name type="common">Donkey</name>
    <name type="synonym">Equus africanus asinus</name>
    <dbReference type="NCBI Taxonomy" id="9793"/>
    <lineage>
        <taxon>Eukaryota</taxon>
        <taxon>Metazoa</taxon>
        <taxon>Chordata</taxon>
        <taxon>Craniata</taxon>
        <taxon>Vertebrata</taxon>
        <taxon>Euteleostomi</taxon>
        <taxon>Mammalia</taxon>
        <taxon>Eutheria</taxon>
        <taxon>Laurasiatheria</taxon>
        <taxon>Perissodactyla</taxon>
        <taxon>Equidae</taxon>
        <taxon>Equus</taxon>
    </lineage>
</organism>
<proteinExistence type="predicted"/>
<dbReference type="AlphaFoldDB" id="A0A9L0JK38"/>
<evidence type="ECO:0000256" key="5">
    <source>
        <dbReference type="ARBA" id="ARBA00022737"/>
    </source>
</evidence>
<evidence type="ECO:0000256" key="7">
    <source>
        <dbReference type="ARBA" id="ARBA00022989"/>
    </source>
</evidence>
<evidence type="ECO:0000256" key="11">
    <source>
        <dbReference type="PROSITE-ProRule" id="PRU00622"/>
    </source>
</evidence>
<keyword evidence="5" id="KW-0677">Repeat</keyword>
<keyword evidence="15" id="KW-1185">Reference proteome</keyword>
<evidence type="ECO:0000313" key="15">
    <source>
        <dbReference type="Proteomes" id="UP000694387"/>
    </source>
</evidence>
<evidence type="ECO:0000256" key="12">
    <source>
        <dbReference type="SAM" id="MobiDB-lite"/>
    </source>
</evidence>
<dbReference type="PROSITE" id="PS51289">
    <property type="entry name" value="GLG1_C_RICH"/>
    <property type="match status" value="1"/>
</dbReference>